<dbReference type="GO" id="GO:0008270">
    <property type="term" value="F:zinc ion binding"/>
    <property type="evidence" value="ECO:0007669"/>
    <property type="project" value="InterPro"/>
</dbReference>
<dbReference type="AlphaFoldDB" id="A0AAV1DHS9"/>
<dbReference type="Gene3D" id="4.10.60.10">
    <property type="entry name" value="Zinc finger, CCHC-type"/>
    <property type="match status" value="1"/>
</dbReference>
<dbReference type="InterPro" id="IPR036875">
    <property type="entry name" value="Znf_CCHC_sf"/>
</dbReference>
<evidence type="ECO:0000313" key="4">
    <source>
        <dbReference type="Proteomes" id="UP001161247"/>
    </source>
</evidence>
<dbReference type="InterPro" id="IPR001878">
    <property type="entry name" value="Znf_CCHC"/>
</dbReference>
<reference evidence="3" key="1">
    <citation type="submission" date="2023-03" db="EMBL/GenBank/DDBJ databases">
        <authorList>
            <person name="Julca I."/>
        </authorList>
    </citation>
    <scope>NUCLEOTIDE SEQUENCE</scope>
</reference>
<dbReference type="GO" id="GO:0003676">
    <property type="term" value="F:nucleic acid binding"/>
    <property type="evidence" value="ECO:0007669"/>
    <property type="project" value="InterPro"/>
</dbReference>
<proteinExistence type="predicted"/>
<dbReference type="InterPro" id="IPR058594">
    <property type="entry name" value="PB1-like_dom_pln"/>
</dbReference>
<dbReference type="SUPFAM" id="SSF57756">
    <property type="entry name" value="Retrovirus zinc finger-like domains"/>
    <property type="match status" value="1"/>
</dbReference>
<feature type="domain" description="CCHC-type" evidence="2">
    <location>
        <begin position="411"/>
        <end position="427"/>
    </location>
</feature>
<sequence length="520" mass="59365">MFRCQVFKTYSKSSSWWEFCERNDKLLYIQGQVDYFDHVESGSICIEEVEFLIECLRYCGPHKIYFRDLSVKEHYGMRRLVGDEDLVYLIRLLSTDNPVLVLYRIGIHEPDTLPSDKLNPGGENPIAVEDRVEESDGDDSDQENDNLINFAVDSLTASGWSTLLETPYKQISMTESFTSDLLLQEQGNGSHGGENVIPHKPKKGKKPTAQTEESIVKNKRKKPIAQTGGRAEKTKGKKPAAQTKGRAVKTKENNQSAEAILKKLRKPVDSGASGSGQKTKAQPKRRRIGRKIRRNQHFLIDEDLTQMEDVDNVNAKRNNSDGSEIGSNSENEREIQRYLQPNTGVNFWCALCRYGNHTTENCVVLKAEGQMRCYPLEPSGYTDDDDYMYEGCYHCRSNDHMDDNCPILDIQCSYCKKFAHTAVDCPELELDNLAAANKEASSENIIAKRDSLAAEKEQPSSYNILAKEIFWQLSRNNHHRRTFPQRSLSYHHQTQIHKVIQFSKLKRMLTSLPREEVPDL</sequence>
<accession>A0AAV1DHS9</accession>
<gene>
    <name evidence="3" type="ORF">OLC1_LOCUS15048</name>
</gene>
<feature type="compositionally biased region" description="Basic residues" evidence="1">
    <location>
        <begin position="281"/>
        <end position="294"/>
    </location>
</feature>
<evidence type="ECO:0000259" key="2">
    <source>
        <dbReference type="SMART" id="SM00343"/>
    </source>
</evidence>
<dbReference type="Proteomes" id="UP001161247">
    <property type="component" value="Chromosome 5"/>
</dbReference>
<feature type="region of interest" description="Disordered" evidence="1">
    <location>
        <begin position="184"/>
        <end position="294"/>
    </location>
</feature>
<dbReference type="Pfam" id="PF26130">
    <property type="entry name" value="PB1-like"/>
    <property type="match status" value="1"/>
</dbReference>
<evidence type="ECO:0000313" key="3">
    <source>
        <dbReference type="EMBL" id="CAI9106569.1"/>
    </source>
</evidence>
<name>A0AAV1DHS9_OLDCO</name>
<organism evidence="3 4">
    <name type="scientific">Oldenlandia corymbosa var. corymbosa</name>
    <dbReference type="NCBI Taxonomy" id="529605"/>
    <lineage>
        <taxon>Eukaryota</taxon>
        <taxon>Viridiplantae</taxon>
        <taxon>Streptophyta</taxon>
        <taxon>Embryophyta</taxon>
        <taxon>Tracheophyta</taxon>
        <taxon>Spermatophyta</taxon>
        <taxon>Magnoliopsida</taxon>
        <taxon>eudicotyledons</taxon>
        <taxon>Gunneridae</taxon>
        <taxon>Pentapetalae</taxon>
        <taxon>asterids</taxon>
        <taxon>lamiids</taxon>
        <taxon>Gentianales</taxon>
        <taxon>Rubiaceae</taxon>
        <taxon>Rubioideae</taxon>
        <taxon>Spermacoceae</taxon>
        <taxon>Hedyotis-Oldenlandia complex</taxon>
        <taxon>Oldenlandia</taxon>
    </lineage>
</organism>
<keyword evidence="4" id="KW-1185">Reference proteome</keyword>
<evidence type="ECO:0000256" key="1">
    <source>
        <dbReference type="SAM" id="MobiDB-lite"/>
    </source>
</evidence>
<dbReference type="SMART" id="SM00343">
    <property type="entry name" value="ZnF_C2HC"/>
    <property type="match status" value="2"/>
</dbReference>
<dbReference type="EMBL" id="OX459122">
    <property type="protein sequence ID" value="CAI9106569.1"/>
    <property type="molecule type" value="Genomic_DNA"/>
</dbReference>
<protein>
    <submittedName>
        <fullName evidence="3">OLC1v1005757C1</fullName>
    </submittedName>
</protein>
<feature type="domain" description="CCHC-type" evidence="2">
    <location>
        <begin position="391"/>
        <end position="407"/>
    </location>
</feature>